<name>A0AAF0R168_SOLVR</name>
<dbReference type="InterPro" id="IPR002156">
    <property type="entry name" value="RNaseH_domain"/>
</dbReference>
<evidence type="ECO:0000313" key="3">
    <source>
        <dbReference type="Proteomes" id="UP001234989"/>
    </source>
</evidence>
<organism evidence="2 3">
    <name type="scientific">Solanum verrucosum</name>
    <dbReference type="NCBI Taxonomy" id="315347"/>
    <lineage>
        <taxon>Eukaryota</taxon>
        <taxon>Viridiplantae</taxon>
        <taxon>Streptophyta</taxon>
        <taxon>Embryophyta</taxon>
        <taxon>Tracheophyta</taxon>
        <taxon>Spermatophyta</taxon>
        <taxon>Magnoliopsida</taxon>
        <taxon>eudicotyledons</taxon>
        <taxon>Gunneridae</taxon>
        <taxon>Pentapetalae</taxon>
        <taxon>asterids</taxon>
        <taxon>lamiids</taxon>
        <taxon>Solanales</taxon>
        <taxon>Solanaceae</taxon>
        <taxon>Solanoideae</taxon>
        <taxon>Solaneae</taxon>
        <taxon>Solanum</taxon>
    </lineage>
</organism>
<evidence type="ECO:0000259" key="1">
    <source>
        <dbReference type="Pfam" id="PF13456"/>
    </source>
</evidence>
<dbReference type="CDD" id="cd06222">
    <property type="entry name" value="RNase_H_like"/>
    <property type="match status" value="1"/>
</dbReference>
<reference evidence="2" key="1">
    <citation type="submission" date="2023-08" db="EMBL/GenBank/DDBJ databases">
        <title>A de novo genome assembly of Solanum verrucosum Schlechtendal, a Mexican diploid species geographically isolated from the other diploid A-genome species in potato relatives.</title>
        <authorList>
            <person name="Hosaka K."/>
        </authorList>
    </citation>
    <scope>NUCLEOTIDE SEQUENCE</scope>
    <source>
        <tissue evidence="2">Young leaves</tissue>
    </source>
</reference>
<dbReference type="InterPro" id="IPR053151">
    <property type="entry name" value="RNase_H-like"/>
</dbReference>
<dbReference type="Pfam" id="PF13456">
    <property type="entry name" value="RVT_3"/>
    <property type="match status" value="1"/>
</dbReference>
<dbReference type="InterPro" id="IPR044730">
    <property type="entry name" value="RNase_H-like_dom_plant"/>
</dbReference>
<sequence length="103" mass="11174">MTHVAWHRPPEGMLKLNIDGSFHQNSKMGGTGGVIRDHLGSWIVGFSCKVKVVNAHHAELLALLHGLNLAHKININHLLVEIDSQVNAPTDGRINNEACNEGG</sequence>
<dbReference type="GO" id="GO:0004523">
    <property type="term" value="F:RNA-DNA hybrid ribonuclease activity"/>
    <property type="evidence" value="ECO:0007669"/>
    <property type="project" value="InterPro"/>
</dbReference>
<dbReference type="Gene3D" id="3.30.420.10">
    <property type="entry name" value="Ribonuclease H-like superfamily/Ribonuclease H"/>
    <property type="match status" value="1"/>
</dbReference>
<feature type="domain" description="RNase H type-1" evidence="1">
    <location>
        <begin position="17"/>
        <end position="85"/>
    </location>
</feature>
<proteinExistence type="predicted"/>
<protein>
    <recommendedName>
        <fullName evidence="1">RNase H type-1 domain-containing protein</fullName>
    </recommendedName>
</protein>
<dbReference type="SUPFAM" id="SSF53098">
    <property type="entry name" value="Ribonuclease H-like"/>
    <property type="match status" value="1"/>
</dbReference>
<dbReference type="PANTHER" id="PTHR47723:SF23">
    <property type="entry name" value="REVERSE TRANSCRIPTASE-LIKE PROTEIN"/>
    <property type="match status" value="1"/>
</dbReference>
<dbReference type="GO" id="GO:0003676">
    <property type="term" value="F:nucleic acid binding"/>
    <property type="evidence" value="ECO:0007669"/>
    <property type="project" value="InterPro"/>
</dbReference>
<keyword evidence="3" id="KW-1185">Reference proteome</keyword>
<dbReference type="Proteomes" id="UP001234989">
    <property type="component" value="Chromosome 6"/>
</dbReference>
<dbReference type="EMBL" id="CP133617">
    <property type="protein sequence ID" value="WMV34334.1"/>
    <property type="molecule type" value="Genomic_DNA"/>
</dbReference>
<gene>
    <name evidence="2" type="ORF">MTR67_027719</name>
</gene>
<dbReference type="InterPro" id="IPR036397">
    <property type="entry name" value="RNaseH_sf"/>
</dbReference>
<dbReference type="AlphaFoldDB" id="A0AAF0R168"/>
<evidence type="ECO:0000313" key="2">
    <source>
        <dbReference type="EMBL" id="WMV34334.1"/>
    </source>
</evidence>
<accession>A0AAF0R168</accession>
<dbReference type="InterPro" id="IPR012337">
    <property type="entry name" value="RNaseH-like_sf"/>
</dbReference>
<dbReference type="PANTHER" id="PTHR47723">
    <property type="entry name" value="OS05G0353850 PROTEIN"/>
    <property type="match status" value="1"/>
</dbReference>